<keyword evidence="2" id="KW-0175">Coiled coil</keyword>
<feature type="domain" description="YknX-like C-terminal permuted SH3-like" evidence="5">
    <location>
        <begin position="316"/>
        <end position="383"/>
    </location>
</feature>
<dbReference type="InterPro" id="IPR006143">
    <property type="entry name" value="RND_pump_MFP"/>
</dbReference>
<evidence type="ECO:0000313" key="7">
    <source>
        <dbReference type="Proteomes" id="UP000652074"/>
    </source>
</evidence>
<keyword evidence="3" id="KW-0472">Membrane</keyword>
<dbReference type="PANTHER" id="PTHR30469:SF15">
    <property type="entry name" value="HLYD FAMILY OF SECRETION PROTEINS"/>
    <property type="match status" value="1"/>
</dbReference>
<dbReference type="Pfam" id="PF25989">
    <property type="entry name" value="YknX_C"/>
    <property type="match status" value="1"/>
</dbReference>
<evidence type="ECO:0000256" key="3">
    <source>
        <dbReference type="SAM" id="Phobius"/>
    </source>
</evidence>
<dbReference type="Pfam" id="PF25917">
    <property type="entry name" value="BSH_RND"/>
    <property type="match status" value="1"/>
</dbReference>
<keyword evidence="3" id="KW-1133">Transmembrane helix</keyword>
<feature type="domain" description="Multidrug resistance protein MdtA-like barrel-sandwich hybrid" evidence="4">
    <location>
        <begin position="64"/>
        <end position="227"/>
    </location>
</feature>
<feature type="coiled-coil region" evidence="2">
    <location>
        <begin position="154"/>
        <end position="202"/>
    </location>
</feature>
<comment type="caution">
    <text evidence="6">The sequence shown here is derived from an EMBL/GenBank/DDBJ whole genome shotgun (WGS) entry which is preliminary data.</text>
</comment>
<reference evidence="6 7" key="1">
    <citation type="submission" date="2019-12" db="EMBL/GenBank/DDBJ databases">
        <title>Comparative genomics gives insights into the taxonomy of the Azoarcus-Aromatoleum group and reveals separate origins of nif in the plant-associated Azoarcus and non-plant-associated Aromatoleum sub-groups.</title>
        <authorList>
            <person name="Lafos M."/>
            <person name="Maluk M."/>
            <person name="Batista M."/>
            <person name="Junghare M."/>
            <person name="Carmona M."/>
            <person name="Faoro H."/>
            <person name="Cruz L.M."/>
            <person name="Battistoni F."/>
            <person name="De Souza E."/>
            <person name="Pedrosa F."/>
            <person name="Chen W.-M."/>
            <person name="Poole P.S."/>
            <person name="Dixon R.A."/>
            <person name="James E.K."/>
        </authorList>
    </citation>
    <scope>NUCLEOTIDE SEQUENCE [LARGE SCALE GENOMIC DNA]</scope>
    <source>
        <strain evidence="6 7">ToN1</strain>
    </source>
</reference>
<accession>A0ABX1MNG7</accession>
<dbReference type="SUPFAM" id="SSF111369">
    <property type="entry name" value="HlyD-like secretion proteins"/>
    <property type="match status" value="1"/>
</dbReference>
<dbReference type="Gene3D" id="2.40.420.20">
    <property type="match status" value="1"/>
</dbReference>
<dbReference type="Gene3D" id="2.40.50.100">
    <property type="match status" value="1"/>
</dbReference>
<dbReference type="Gene3D" id="2.40.30.170">
    <property type="match status" value="1"/>
</dbReference>
<evidence type="ECO:0000313" key="6">
    <source>
        <dbReference type="EMBL" id="NMF87594.1"/>
    </source>
</evidence>
<dbReference type="InterPro" id="IPR058625">
    <property type="entry name" value="MdtA-like_BSH"/>
</dbReference>
<dbReference type="Gene3D" id="1.10.287.470">
    <property type="entry name" value="Helix hairpin bin"/>
    <property type="match status" value="1"/>
</dbReference>
<keyword evidence="3" id="KW-0812">Transmembrane</keyword>
<organism evidence="6 7">
    <name type="scientific">Aromatoleum petrolei</name>
    <dbReference type="NCBI Taxonomy" id="76116"/>
    <lineage>
        <taxon>Bacteria</taxon>
        <taxon>Pseudomonadati</taxon>
        <taxon>Pseudomonadota</taxon>
        <taxon>Betaproteobacteria</taxon>
        <taxon>Rhodocyclales</taxon>
        <taxon>Rhodocyclaceae</taxon>
        <taxon>Aromatoleum</taxon>
    </lineage>
</organism>
<dbReference type="RefSeq" id="WP_169205033.1">
    <property type="nucleotide sequence ID" value="NZ_CP059560.1"/>
</dbReference>
<evidence type="ECO:0000259" key="5">
    <source>
        <dbReference type="Pfam" id="PF25989"/>
    </source>
</evidence>
<name>A0ABX1MNG7_9RHOO</name>
<dbReference type="NCBIfam" id="TIGR01730">
    <property type="entry name" value="RND_mfp"/>
    <property type="match status" value="1"/>
</dbReference>
<proteinExistence type="inferred from homology"/>
<dbReference type="PANTHER" id="PTHR30469">
    <property type="entry name" value="MULTIDRUG RESISTANCE PROTEIN MDTA"/>
    <property type="match status" value="1"/>
</dbReference>
<dbReference type="InterPro" id="IPR058637">
    <property type="entry name" value="YknX-like_C"/>
</dbReference>
<comment type="similarity">
    <text evidence="1">Belongs to the membrane fusion protein (MFP) (TC 8.A.1) family.</text>
</comment>
<protein>
    <submittedName>
        <fullName evidence="6">Efflux RND transporter periplasmic adaptor subunit</fullName>
    </submittedName>
</protein>
<dbReference type="EMBL" id="WTVR01000005">
    <property type="protein sequence ID" value="NMF87594.1"/>
    <property type="molecule type" value="Genomic_DNA"/>
</dbReference>
<evidence type="ECO:0000256" key="1">
    <source>
        <dbReference type="ARBA" id="ARBA00009477"/>
    </source>
</evidence>
<evidence type="ECO:0000256" key="2">
    <source>
        <dbReference type="SAM" id="Coils"/>
    </source>
</evidence>
<feature type="transmembrane region" description="Helical" evidence="3">
    <location>
        <begin position="6"/>
        <end position="27"/>
    </location>
</feature>
<keyword evidence="7" id="KW-1185">Reference proteome</keyword>
<dbReference type="Proteomes" id="UP000652074">
    <property type="component" value="Unassembled WGS sequence"/>
</dbReference>
<sequence length="394" mass="41488">MRWQILRVVGLTVLGIGLLAGFILLMVRSGPLAPVRVTLATVERGTFENAVFGVGTVDAERSYAIGPTVPGRVLAVHADVGGMVRAGQLLAEMDPVELDARLSASRAASARAVHALEAARAQVRDAEVRQALAGRNARRYASLGEQAFFSDAAVEAKRQEADSAGAQLQAVRAQLDAARMDVERLEAERVAVERQRANVRLVAPVAGVVTARDAEPGTTLVAGQTVLRMVDPASVRVRTRIDQGRAGSVRAGQAASIVLRSRPGLALPGRVSRVELNGDAVTEERIVQVVFDEVPQDFAFGELAEVTIATTRGADVLAVPGAAVHDRGGRRGVWTVADGAAAFVPVRTGETALDGRVVVLDGLQAGDRVVVHSARELEAGDRVSPTESLVAVKR</sequence>
<gene>
    <name evidence="6" type="ORF">GPA26_03770</name>
</gene>
<evidence type="ECO:0000259" key="4">
    <source>
        <dbReference type="Pfam" id="PF25917"/>
    </source>
</evidence>